<feature type="region of interest" description="Disordered" evidence="1">
    <location>
        <begin position="119"/>
        <end position="141"/>
    </location>
</feature>
<evidence type="ECO:0000256" key="1">
    <source>
        <dbReference type="SAM" id="MobiDB-lite"/>
    </source>
</evidence>
<accession>A0A0A9EV78</accession>
<dbReference type="EMBL" id="GBRH01193296">
    <property type="protein sequence ID" value="JAE04600.1"/>
    <property type="molecule type" value="Transcribed_RNA"/>
</dbReference>
<reference evidence="2" key="1">
    <citation type="submission" date="2014-09" db="EMBL/GenBank/DDBJ databases">
        <authorList>
            <person name="Magalhaes I.L.F."/>
            <person name="Oliveira U."/>
            <person name="Santos F.R."/>
            <person name="Vidigal T.H.D.A."/>
            <person name="Brescovit A.D."/>
            <person name="Santos A.J."/>
        </authorList>
    </citation>
    <scope>NUCLEOTIDE SEQUENCE</scope>
    <source>
        <tissue evidence="2">Shoot tissue taken approximately 20 cm above the soil surface</tissue>
    </source>
</reference>
<name>A0A0A9EV78_ARUDO</name>
<feature type="region of interest" description="Disordered" evidence="1">
    <location>
        <begin position="163"/>
        <end position="208"/>
    </location>
</feature>
<sequence length="208" mass="22286">MAGEELLLQFIRRWPPILKTELPNRFTCPCNFYGMTCLAGRAAAGQSGNVERLVLPTPTTLGFLESRGTLGDSRGRRRSPAAASMPSVPPAATRLGLLRKVAHQRVGVGEREPVREVLPRKPRNTGVPGAGTSGSGCRRPTYSGSALTCVAALRSAAHRCRRRYRPGDGGETGQPVVSARGRPSKHQRRGDDGEASSLHQCSAIVSKH</sequence>
<feature type="region of interest" description="Disordered" evidence="1">
    <location>
        <begin position="64"/>
        <end position="90"/>
    </location>
</feature>
<organism evidence="2">
    <name type="scientific">Arundo donax</name>
    <name type="common">Giant reed</name>
    <name type="synonym">Donax arundinaceus</name>
    <dbReference type="NCBI Taxonomy" id="35708"/>
    <lineage>
        <taxon>Eukaryota</taxon>
        <taxon>Viridiplantae</taxon>
        <taxon>Streptophyta</taxon>
        <taxon>Embryophyta</taxon>
        <taxon>Tracheophyta</taxon>
        <taxon>Spermatophyta</taxon>
        <taxon>Magnoliopsida</taxon>
        <taxon>Liliopsida</taxon>
        <taxon>Poales</taxon>
        <taxon>Poaceae</taxon>
        <taxon>PACMAD clade</taxon>
        <taxon>Arundinoideae</taxon>
        <taxon>Arundineae</taxon>
        <taxon>Arundo</taxon>
    </lineage>
</organism>
<feature type="compositionally biased region" description="Low complexity" evidence="1">
    <location>
        <begin position="80"/>
        <end position="90"/>
    </location>
</feature>
<evidence type="ECO:0000313" key="2">
    <source>
        <dbReference type="EMBL" id="JAE04600.1"/>
    </source>
</evidence>
<proteinExistence type="predicted"/>
<protein>
    <submittedName>
        <fullName evidence="2">Uncharacterized protein</fullName>
    </submittedName>
</protein>
<dbReference type="AlphaFoldDB" id="A0A0A9EV78"/>
<reference evidence="2" key="2">
    <citation type="journal article" date="2015" name="Data Brief">
        <title>Shoot transcriptome of the giant reed, Arundo donax.</title>
        <authorList>
            <person name="Barrero R.A."/>
            <person name="Guerrero F.D."/>
            <person name="Moolhuijzen P."/>
            <person name="Goolsby J.A."/>
            <person name="Tidwell J."/>
            <person name="Bellgard S.E."/>
            <person name="Bellgard M.I."/>
        </authorList>
    </citation>
    <scope>NUCLEOTIDE SEQUENCE</scope>
    <source>
        <tissue evidence="2">Shoot tissue taken approximately 20 cm above the soil surface</tissue>
    </source>
</reference>